<keyword evidence="6 7" id="KW-0472">Membrane</keyword>
<proteinExistence type="inferred from homology"/>
<dbReference type="Proteomes" id="UP000218418">
    <property type="component" value="Chromosome"/>
</dbReference>
<evidence type="ECO:0000313" key="9">
    <source>
        <dbReference type="Proteomes" id="UP000218418"/>
    </source>
</evidence>
<keyword evidence="5 7" id="KW-1133">Transmembrane helix</keyword>
<feature type="transmembrane region" description="Helical" evidence="7">
    <location>
        <begin position="115"/>
        <end position="135"/>
    </location>
</feature>
<keyword evidence="3" id="KW-1003">Cell membrane</keyword>
<feature type="transmembrane region" description="Helical" evidence="7">
    <location>
        <begin position="147"/>
        <end position="167"/>
    </location>
</feature>
<feature type="transmembrane region" description="Helical" evidence="7">
    <location>
        <begin position="173"/>
        <end position="195"/>
    </location>
</feature>
<protein>
    <submittedName>
        <fullName evidence="8">Polysaccharide biosynthesis protein</fullName>
    </submittedName>
</protein>
<dbReference type="Pfam" id="PF13440">
    <property type="entry name" value="Polysacc_synt_3"/>
    <property type="match status" value="1"/>
</dbReference>
<feature type="transmembrane region" description="Helical" evidence="7">
    <location>
        <begin position="295"/>
        <end position="319"/>
    </location>
</feature>
<evidence type="ECO:0000256" key="1">
    <source>
        <dbReference type="ARBA" id="ARBA00004651"/>
    </source>
</evidence>
<gene>
    <name evidence="8" type="ORF">NIES267_24580</name>
</gene>
<dbReference type="AlphaFoldDB" id="A0A1Z4LNZ1"/>
<feature type="transmembrane region" description="Helical" evidence="7">
    <location>
        <begin position="367"/>
        <end position="400"/>
    </location>
</feature>
<organism evidence="8 9">
    <name type="scientific">Calothrix parasitica NIES-267</name>
    <dbReference type="NCBI Taxonomy" id="1973488"/>
    <lineage>
        <taxon>Bacteria</taxon>
        <taxon>Bacillati</taxon>
        <taxon>Cyanobacteriota</taxon>
        <taxon>Cyanophyceae</taxon>
        <taxon>Nostocales</taxon>
        <taxon>Calotrichaceae</taxon>
        <taxon>Calothrix</taxon>
    </lineage>
</organism>
<name>A0A1Z4LNZ1_9CYAN</name>
<feature type="transmembrane region" description="Helical" evidence="7">
    <location>
        <begin position="91"/>
        <end position="109"/>
    </location>
</feature>
<sequence>MTSLKTQAVRGAIWTTAAFGAKYILRFGNNLVLTRLLQPEFFGLMALVTTFRMGLELFSDIGISQNIVNSKRGDDPVFLNTAWTLQAMRGVIIWLICVVFITFPAAHFYNDKRLLVLIPISVMYSVFEGFSSTSIHTLHRRMELGKLSLYELALQISFFATLIGLVYFSPTIWSLAIGGAIAGIYKAVSSFWLIPGYTNKFTWEKEAVKEILSFGKWMFAASGLMFAAEQADRLVLAKLLSFQVLGIYTVAYTLASIPKEVIRQLSNKVIFPTISKNRDLPRTSLRAKILKQRRLILLGCGIILAALVTVGDLIINLLYDQRYIAATWMMPILCCGMWFSLLFYTISPALLAIGKPLYSAQSNFARFAIILLAVPIAHQSFGVIGAISIIAFSDLPLYIVNLYGLWQEKLFCLAQDFQTTGFFVGILSLFLFIRYSLGLGFPIEQLF</sequence>
<evidence type="ECO:0000313" key="8">
    <source>
        <dbReference type="EMBL" id="BAY82972.1"/>
    </source>
</evidence>
<dbReference type="PANTHER" id="PTHR30250:SF10">
    <property type="entry name" value="LIPOPOLYSACCHARIDE BIOSYNTHESIS PROTEIN WZXC"/>
    <property type="match status" value="1"/>
</dbReference>
<dbReference type="EMBL" id="AP018227">
    <property type="protein sequence ID" value="BAY82972.1"/>
    <property type="molecule type" value="Genomic_DNA"/>
</dbReference>
<dbReference type="OrthoDB" id="9770347at2"/>
<evidence type="ECO:0000256" key="4">
    <source>
        <dbReference type="ARBA" id="ARBA00022692"/>
    </source>
</evidence>
<evidence type="ECO:0000256" key="3">
    <source>
        <dbReference type="ARBA" id="ARBA00022475"/>
    </source>
</evidence>
<evidence type="ECO:0000256" key="7">
    <source>
        <dbReference type="SAM" id="Phobius"/>
    </source>
</evidence>
<evidence type="ECO:0000256" key="2">
    <source>
        <dbReference type="ARBA" id="ARBA00007430"/>
    </source>
</evidence>
<feature type="transmembrane region" description="Helical" evidence="7">
    <location>
        <begin position="420"/>
        <end position="441"/>
    </location>
</feature>
<feature type="transmembrane region" description="Helical" evidence="7">
    <location>
        <begin position="325"/>
        <end position="346"/>
    </location>
</feature>
<dbReference type="GO" id="GO:0005886">
    <property type="term" value="C:plasma membrane"/>
    <property type="evidence" value="ECO:0007669"/>
    <property type="project" value="UniProtKB-SubCell"/>
</dbReference>
<comment type="subcellular location">
    <subcellularLocation>
        <location evidence="1">Cell membrane</location>
        <topology evidence="1">Multi-pass membrane protein</topology>
    </subcellularLocation>
</comment>
<dbReference type="PANTHER" id="PTHR30250">
    <property type="entry name" value="PST FAMILY PREDICTED COLANIC ACID TRANSPORTER"/>
    <property type="match status" value="1"/>
</dbReference>
<dbReference type="InterPro" id="IPR050833">
    <property type="entry name" value="Poly_Biosynth_Transport"/>
</dbReference>
<keyword evidence="4 7" id="KW-0812">Transmembrane</keyword>
<reference evidence="8 9" key="1">
    <citation type="submission" date="2017-06" db="EMBL/GenBank/DDBJ databases">
        <title>Genome sequencing of cyanobaciteial culture collection at National Institute for Environmental Studies (NIES).</title>
        <authorList>
            <person name="Hirose Y."/>
            <person name="Shimura Y."/>
            <person name="Fujisawa T."/>
            <person name="Nakamura Y."/>
            <person name="Kawachi M."/>
        </authorList>
    </citation>
    <scope>NUCLEOTIDE SEQUENCE [LARGE SCALE GENOMIC DNA]</scope>
    <source>
        <strain evidence="8 9">NIES-267</strain>
    </source>
</reference>
<keyword evidence="9" id="KW-1185">Reference proteome</keyword>
<comment type="similarity">
    <text evidence="2">Belongs to the polysaccharide synthase family.</text>
</comment>
<accession>A0A1Z4LNZ1</accession>
<evidence type="ECO:0000256" key="6">
    <source>
        <dbReference type="ARBA" id="ARBA00023136"/>
    </source>
</evidence>
<evidence type="ECO:0000256" key="5">
    <source>
        <dbReference type="ARBA" id="ARBA00022989"/>
    </source>
</evidence>